<evidence type="ECO:0000256" key="8">
    <source>
        <dbReference type="ARBA" id="ARBA00022989"/>
    </source>
</evidence>
<comment type="subcellular location">
    <subcellularLocation>
        <location evidence="1">Endoplasmic reticulum membrane</location>
        <topology evidence="1">Multi-pass membrane protein</topology>
    </subcellularLocation>
</comment>
<name>A0A0G4LA59_VERLO</name>
<dbReference type="InterPro" id="IPR018083">
    <property type="entry name" value="Sterol_reductase_CS"/>
</dbReference>
<dbReference type="PROSITE" id="PS01017">
    <property type="entry name" value="STEROL_REDUCT_1"/>
    <property type="match status" value="1"/>
</dbReference>
<keyword evidence="8 18" id="KW-1133">Transmembrane helix</keyword>
<keyword evidence="14 18" id="KW-0753">Steroid metabolism</keyword>
<keyword evidence="7 18" id="KW-0752">Steroid biosynthesis</keyword>
<dbReference type="Pfam" id="PF01222">
    <property type="entry name" value="ERG4_ERG24"/>
    <property type="match status" value="1"/>
</dbReference>
<feature type="compositionally biased region" description="Basic and acidic residues" evidence="19">
    <location>
        <begin position="11"/>
        <end position="23"/>
    </location>
</feature>
<evidence type="ECO:0000313" key="21">
    <source>
        <dbReference type="Proteomes" id="UP000045706"/>
    </source>
</evidence>
<dbReference type="Gene3D" id="1.20.120.1630">
    <property type="match status" value="1"/>
</dbReference>
<organism evidence="20 21">
    <name type="scientific">Verticillium longisporum</name>
    <name type="common">Verticillium dahliae var. longisporum</name>
    <dbReference type="NCBI Taxonomy" id="100787"/>
    <lineage>
        <taxon>Eukaryota</taxon>
        <taxon>Fungi</taxon>
        <taxon>Dikarya</taxon>
        <taxon>Ascomycota</taxon>
        <taxon>Pezizomycotina</taxon>
        <taxon>Sordariomycetes</taxon>
        <taxon>Hypocreomycetidae</taxon>
        <taxon>Glomerellales</taxon>
        <taxon>Plectosphaerellaceae</taxon>
        <taxon>Verticillium</taxon>
    </lineage>
</organism>
<keyword evidence="4 18" id="KW-0812">Transmembrane</keyword>
<evidence type="ECO:0000313" key="20">
    <source>
        <dbReference type="EMBL" id="CRK18943.1"/>
    </source>
</evidence>
<evidence type="ECO:0000256" key="13">
    <source>
        <dbReference type="ARBA" id="ARBA00023166"/>
    </source>
</evidence>
<dbReference type="EMBL" id="CVQI01009446">
    <property type="protein sequence ID" value="CRK18943.1"/>
    <property type="molecule type" value="Genomic_DNA"/>
</dbReference>
<comment type="catalytic activity">
    <reaction evidence="17">
        <text>ergosterol + NADP(+) = ergosta-5,7,22,24(28)-tetraen-3beta-ol + NADPH + H(+)</text>
        <dbReference type="Rhea" id="RHEA:18501"/>
        <dbReference type="ChEBI" id="CHEBI:15378"/>
        <dbReference type="ChEBI" id="CHEBI:16933"/>
        <dbReference type="ChEBI" id="CHEBI:18249"/>
        <dbReference type="ChEBI" id="CHEBI:57783"/>
        <dbReference type="ChEBI" id="CHEBI:58349"/>
        <dbReference type="EC" id="1.3.1.71"/>
    </reaction>
    <physiologicalReaction direction="right-to-left" evidence="17">
        <dbReference type="Rhea" id="RHEA:18503"/>
    </physiologicalReaction>
</comment>
<keyword evidence="11 18" id="KW-0443">Lipid metabolism</keyword>
<dbReference type="EC" id="1.3.1.71" evidence="16 18"/>
<dbReference type="Pfam" id="PF00106">
    <property type="entry name" value="adh_short"/>
    <property type="match status" value="1"/>
</dbReference>
<keyword evidence="5" id="KW-0256">Endoplasmic reticulum</keyword>
<feature type="transmembrane region" description="Helical" evidence="18">
    <location>
        <begin position="113"/>
        <end position="133"/>
    </location>
</feature>
<proteinExistence type="inferred from homology"/>
<dbReference type="InterPro" id="IPR036291">
    <property type="entry name" value="NAD(P)-bd_dom_sf"/>
</dbReference>
<evidence type="ECO:0000256" key="9">
    <source>
        <dbReference type="ARBA" id="ARBA00023002"/>
    </source>
</evidence>
<gene>
    <name evidence="20" type="ORF">BN1723_011731</name>
</gene>
<evidence type="ECO:0000256" key="14">
    <source>
        <dbReference type="ARBA" id="ARBA00023221"/>
    </source>
</evidence>
<evidence type="ECO:0000256" key="16">
    <source>
        <dbReference type="ARBA" id="ARBA00038892"/>
    </source>
</evidence>
<keyword evidence="13 18" id="KW-1207">Sterol metabolism</keyword>
<dbReference type="SUPFAM" id="SSF51735">
    <property type="entry name" value="NAD(P)-binding Rossmann-fold domains"/>
    <property type="match status" value="1"/>
</dbReference>
<keyword evidence="10 18" id="KW-0756">Sterol biosynthesis</keyword>
<dbReference type="GO" id="GO:0006696">
    <property type="term" value="P:ergosterol biosynthetic process"/>
    <property type="evidence" value="ECO:0007669"/>
    <property type="project" value="TreeGrafter"/>
</dbReference>
<dbReference type="InterPro" id="IPR001171">
    <property type="entry name" value="ERG24_DHCR-like"/>
</dbReference>
<evidence type="ECO:0000256" key="4">
    <source>
        <dbReference type="ARBA" id="ARBA00022692"/>
    </source>
</evidence>
<evidence type="ECO:0000256" key="1">
    <source>
        <dbReference type="ARBA" id="ARBA00004477"/>
    </source>
</evidence>
<feature type="region of interest" description="Disordered" evidence="19">
    <location>
        <begin position="1"/>
        <end position="63"/>
    </location>
</feature>
<keyword evidence="6" id="KW-0521">NADP</keyword>
<evidence type="ECO:0000256" key="7">
    <source>
        <dbReference type="ARBA" id="ARBA00022955"/>
    </source>
</evidence>
<dbReference type="PANTHER" id="PTHR21257:SF31">
    <property type="entry name" value="DELTA(24(24(1)))-STEROL REDUCTASE ERG4"/>
    <property type="match status" value="1"/>
</dbReference>
<protein>
    <recommendedName>
        <fullName evidence="16 18">Delta(24(24(1)))-sterol reductase</fullName>
        <ecNumber evidence="16 18">1.3.1.71</ecNumber>
    </recommendedName>
    <alternativeName>
        <fullName evidence="18">C-24(28) sterol reductase</fullName>
    </alternativeName>
    <alternativeName>
        <fullName evidence="18">Sterol Delta(24(28))-reductase</fullName>
    </alternativeName>
</protein>
<evidence type="ECO:0000256" key="15">
    <source>
        <dbReference type="ARBA" id="ARBA00029435"/>
    </source>
</evidence>
<feature type="transmembrane region" description="Helical" evidence="18">
    <location>
        <begin position="213"/>
        <end position="230"/>
    </location>
</feature>
<evidence type="ECO:0000256" key="10">
    <source>
        <dbReference type="ARBA" id="ARBA00023011"/>
    </source>
</evidence>
<dbReference type="Gene3D" id="3.40.50.720">
    <property type="entry name" value="NAD(P)-binding Rossmann-like Domain"/>
    <property type="match status" value="1"/>
</dbReference>
<accession>A0A0G4LA59</accession>
<keyword evidence="12 18" id="KW-0472">Membrane</keyword>
<feature type="compositionally biased region" description="Polar residues" evidence="19">
    <location>
        <begin position="25"/>
        <end position="39"/>
    </location>
</feature>
<dbReference type="PANTHER" id="PTHR21257">
    <property type="entry name" value="DELTA(14)-STEROL REDUCTASE"/>
    <property type="match status" value="1"/>
</dbReference>
<evidence type="ECO:0000256" key="17">
    <source>
        <dbReference type="ARBA" id="ARBA00048918"/>
    </source>
</evidence>
<dbReference type="PRINTS" id="PR00081">
    <property type="entry name" value="GDHRDH"/>
</dbReference>
<sequence>MATRIQTPNGHEYRDPSSGKHPDSPNGNPRQRTTTTSKKQNGRKNSKEEKSTASHFGLQEAEGTQRTYRKATIAYLSTLLRNAQHRVSGYPIYDFFMGAELNPRMFGILDFKMFFMVRIPWFIIFGLSCGAAARQYERYGYVSGEVLFLVVAHYLYANACAKGEQLIISSWDIYYEKWGFMLIFWNLAGVPMSYSHCTIYLANHHPSEYKWNSFALVALQVSYLFAYWIWDTTNSQKNGFRAEERGQLVSRKTFPQLPWRTVKNPKTITSDKGDVIMVDGWLGYARKIHYTCDVYFALSWGLITGFRSPFPWFSPVFFSIMAIHRAERDHRRCREKYGEAWKQYELEFQNLQLRPVSMAGYPNWRLCFQFHKTCKTSYPAITTPYIRLNSPKPHAYCSIRNFQSETTNLPMSRYAEAHKTPQGPGDARPTAVQTVKDQEAEGKLVGQNIFITGASSGIGIETARALALTGANLFFTARDIPKAKAALADFFDPTRMEVIKMDQNSLDSVRSAGKAILEKTSTRIHLLVNNAGIMGIPELRRSADGHELHFGTNYLSHFLLFKILEPGLLANASSELPSRVVSLASTAHLFYGISDTSDYNFEKTTYDANVAYGQSKTADIYLANEIERRFGSRHLHGTSVHPGIIVTGLTRHMPPDAFKGMDYIYPTMKSVEQGAATTLLAAVGKNLQHQRGRYLVDCEVAEPHVEGEDKLTSKGYAPWAFDFEKALILWRDSLRLVGLPEED</sequence>
<evidence type="ECO:0000256" key="2">
    <source>
        <dbReference type="ARBA" id="ARBA00005402"/>
    </source>
</evidence>
<evidence type="ECO:0000256" key="5">
    <source>
        <dbReference type="ARBA" id="ARBA00022824"/>
    </source>
</evidence>
<comment type="similarity">
    <text evidence="2 18">Belongs to the ERG4/ERG24 family.</text>
</comment>
<dbReference type="InterPro" id="IPR002347">
    <property type="entry name" value="SDR_fam"/>
</dbReference>
<dbReference type="GO" id="GO:0005789">
    <property type="term" value="C:endoplasmic reticulum membrane"/>
    <property type="evidence" value="ECO:0007669"/>
    <property type="project" value="UniProtKB-SubCell"/>
</dbReference>
<feature type="transmembrane region" description="Helical" evidence="18">
    <location>
        <begin position="139"/>
        <end position="157"/>
    </location>
</feature>
<dbReference type="AlphaFoldDB" id="A0A0G4LA59"/>
<evidence type="ECO:0000256" key="12">
    <source>
        <dbReference type="ARBA" id="ARBA00023136"/>
    </source>
</evidence>
<dbReference type="Proteomes" id="UP000045706">
    <property type="component" value="Unassembled WGS sequence"/>
</dbReference>
<evidence type="ECO:0000256" key="6">
    <source>
        <dbReference type="ARBA" id="ARBA00022857"/>
    </source>
</evidence>
<evidence type="ECO:0000256" key="18">
    <source>
        <dbReference type="RuleBase" id="RU369120"/>
    </source>
</evidence>
<feature type="transmembrane region" description="Helical" evidence="18">
    <location>
        <begin position="178"/>
        <end position="201"/>
    </location>
</feature>
<evidence type="ECO:0000256" key="11">
    <source>
        <dbReference type="ARBA" id="ARBA00023098"/>
    </source>
</evidence>
<reference evidence="21" key="1">
    <citation type="submission" date="2015-05" db="EMBL/GenBank/DDBJ databases">
        <authorList>
            <person name="Fogelqvist Johan"/>
        </authorList>
    </citation>
    <scope>NUCLEOTIDE SEQUENCE [LARGE SCALE GENOMIC DNA]</scope>
</reference>
<dbReference type="GO" id="GO:0000246">
    <property type="term" value="F:Delta24(24-1) sterol reductase activity"/>
    <property type="evidence" value="ECO:0007669"/>
    <property type="project" value="UniProtKB-EC"/>
</dbReference>
<comment type="caution">
    <text evidence="18">Lacks conserved residue(s) required for the propagation of feature annotation.</text>
</comment>
<dbReference type="FunFam" id="1.20.120.1630:FF:000003">
    <property type="entry name" value="C-24(28) sterol reductase"/>
    <property type="match status" value="1"/>
</dbReference>
<evidence type="ECO:0000256" key="3">
    <source>
        <dbReference type="ARBA" id="ARBA00022516"/>
    </source>
</evidence>
<keyword evidence="9 18" id="KW-0560">Oxidoreductase</keyword>
<comment type="pathway">
    <text evidence="15 18">Steroid metabolism; ergosterol biosynthesis.</text>
</comment>
<evidence type="ECO:0000256" key="19">
    <source>
        <dbReference type="SAM" id="MobiDB-lite"/>
    </source>
</evidence>
<keyword evidence="3 18" id="KW-0444">Lipid biosynthesis</keyword>